<dbReference type="Proteomes" id="UP000264702">
    <property type="component" value="Unassembled WGS sequence"/>
</dbReference>
<proteinExistence type="predicted"/>
<evidence type="ECO:0000259" key="2">
    <source>
        <dbReference type="SMART" id="SM00829"/>
    </source>
</evidence>
<organism evidence="3 4">
    <name type="scientific">Paracidobacterium acidisoli</name>
    <dbReference type="NCBI Taxonomy" id="2303751"/>
    <lineage>
        <taxon>Bacteria</taxon>
        <taxon>Pseudomonadati</taxon>
        <taxon>Acidobacteriota</taxon>
        <taxon>Terriglobia</taxon>
        <taxon>Terriglobales</taxon>
        <taxon>Acidobacteriaceae</taxon>
        <taxon>Paracidobacterium</taxon>
    </lineage>
</organism>
<dbReference type="InterPro" id="IPR011032">
    <property type="entry name" value="GroES-like_sf"/>
</dbReference>
<sequence length="317" mass="33456">MRAALFTGSQQEPLLEETDVPVPTPGNGEILIQVYAAGVTHTELLWYPTTHTREGGSRLHAIPGHEFSGVVTGLGAGITGFSVGDAIFGMNDWFLDGGTAEYCVAAASSIAPKPAHLTHAEAAAVPIDALTAWQGLVDRAKLQTGERVLVHGAAGAVGVFVVQLARLRGAKVIATASGGNMEFVAQLGAQRVIDYRTEAFEDEVQDVDVVFDTIGGETLQRSWKVLKSGGRMVTIVEDTSPSSDDPRAKDAFFIVEPKQEQLIGIGKLLDEGRLLVFVDAEVPFANASAAYARQVKRNLGHGKVVIVMPVNGSGGQG</sequence>
<dbReference type="Pfam" id="PF08240">
    <property type="entry name" value="ADH_N"/>
    <property type="match status" value="1"/>
</dbReference>
<gene>
    <name evidence="3" type="ORF">D0Y96_07925</name>
</gene>
<dbReference type="AlphaFoldDB" id="A0A372INY6"/>
<dbReference type="InterPro" id="IPR013154">
    <property type="entry name" value="ADH-like_N"/>
</dbReference>
<dbReference type="PANTHER" id="PTHR11695:SF294">
    <property type="entry name" value="RETICULON-4-INTERACTING PROTEIN 1, MITOCHONDRIAL"/>
    <property type="match status" value="1"/>
</dbReference>
<dbReference type="SUPFAM" id="SSF51735">
    <property type="entry name" value="NAD(P)-binding Rossmann-fold domains"/>
    <property type="match status" value="1"/>
</dbReference>
<dbReference type="SMART" id="SM00829">
    <property type="entry name" value="PKS_ER"/>
    <property type="match status" value="1"/>
</dbReference>
<dbReference type="InterPro" id="IPR020843">
    <property type="entry name" value="ER"/>
</dbReference>
<reference evidence="3 4" key="1">
    <citation type="submission" date="2018-08" db="EMBL/GenBank/DDBJ databases">
        <title>Acidipila sp. 4G-K13, an acidobacterium isolated from forest soil.</title>
        <authorList>
            <person name="Gao Z.-H."/>
            <person name="Qiu L.-H."/>
        </authorList>
    </citation>
    <scope>NUCLEOTIDE SEQUENCE [LARGE SCALE GENOMIC DNA]</scope>
    <source>
        <strain evidence="3 4">4G-K13</strain>
    </source>
</reference>
<comment type="caution">
    <text evidence="3">The sequence shown here is derived from an EMBL/GenBank/DDBJ whole genome shotgun (WGS) entry which is preliminary data.</text>
</comment>
<protein>
    <submittedName>
        <fullName evidence="3">NADP-dependent oxidoreductase</fullName>
    </submittedName>
</protein>
<dbReference type="InterPro" id="IPR050700">
    <property type="entry name" value="YIM1/Zinc_Alcohol_DH_Fams"/>
</dbReference>
<dbReference type="InterPro" id="IPR036291">
    <property type="entry name" value="NAD(P)-bd_dom_sf"/>
</dbReference>
<evidence type="ECO:0000313" key="4">
    <source>
        <dbReference type="Proteomes" id="UP000264702"/>
    </source>
</evidence>
<dbReference type="GO" id="GO:0016616">
    <property type="term" value="F:oxidoreductase activity, acting on the CH-OH group of donors, NAD or NADP as acceptor"/>
    <property type="evidence" value="ECO:0007669"/>
    <property type="project" value="UniProtKB-ARBA"/>
</dbReference>
<dbReference type="PROSITE" id="PS00059">
    <property type="entry name" value="ADH_ZINC"/>
    <property type="match status" value="1"/>
</dbReference>
<evidence type="ECO:0000313" key="3">
    <source>
        <dbReference type="EMBL" id="RFU16680.1"/>
    </source>
</evidence>
<dbReference type="SUPFAM" id="SSF50129">
    <property type="entry name" value="GroES-like"/>
    <property type="match status" value="1"/>
</dbReference>
<dbReference type="PANTHER" id="PTHR11695">
    <property type="entry name" value="ALCOHOL DEHYDROGENASE RELATED"/>
    <property type="match status" value="1"/>
</dbReference>
<name>A0A372INY6_9BACT</name>
<evidence type="ECO:0000256" key="1">
    <source>
        <dbReference type="ARBA" id="ARBA00023002"/>
    </source>
</evidence>
<keyword evidence="4" id="KW-1185">Reference proteome</keyword>
<dbReference type="Gene3D" id="3.40.50.720">
    <property type="entry name" value="NAD(P)-binding Rossmann-like Domain"/>
    <property type="match status" value="1"/>
</dbReference>
<feature type="domain" description="Enoyl reductase (ER)" evidence="2">
    <location>
        <begin position="8"/>
        <end position="306"/>
    </location>
</feature>
<dbReference type="GO" id="GO:0008270">
    <property type="term" value="F:zinc ion binding"/>
    <property type="evidence" value="ECO:0007669"/>
    <property type="project" value="InterPro"/>
</dbReference>
<accession>A0A372INY6</accession>
<dbReference type="EMBL" id="QVQT01000003">
    <property type="protein sequence ID" value="RFU16680.1"/>
    <property type="molecule type" value="Genomic_DNA"/>
</dbReference>
<dbReference type="Pfam" id="PF13602">
    <property type="entry name" value="ADH_zinc_N_2"/>
    <property type="match status" value="1"/>
</dbReference>
<keyword evidence="1" id="KW-0560">Oxidoreductase</keyword>
<dbReference type="InterPro" id="IPR002328">
    <property type="entry name" value="ADH_Zn_CS"/>
</dbReference>
<dbReference type="OrthoDB" id="9792162at2"/>
<dbReference type="Gene3D" id="3.90.180.10">
    <property type="entry name" value="Medium-chain alcohol dehydrogenases, catalytic domain"/>
    <property type="match status" value="1"/>
</dbReference>
<dbReference type="CDD" id="cd05289">
    <property type="entry name" value="MDR_like_2"/>
    <property type="match status" value="1"/>
</dbReference>